<keyword evidence="1" id="KW-1133">Transmembrane helix</keyword>
<feature type="transmembrane region" description="Helical" evidence="1">
    <location>
        <begin position="112"/>
        <end position="130"/>
    </location>
</feature>
<proteinExistence type="predicted"/>
<evidence type="ECO:0000256" key="1">
    <source>
        <dbReference type="SAM" id="Phobius"/>
    </source>
</evidence>
<feature type="domain" description="Rhodanese" evidence="2">
    <location>
        <begin position="59"/>
        <end position="86"/>
    </location>
</feature>
<evidence type="ECO:0000313" key="4">
    <source>
        <dbReference type="Proteomes" id="UP001482620"/>
    </source>
</evidence>
<dbReference type="Proteomes" id="UP001482620">
    <property type="component" value="Unassembled WGS sequence"/>
</dbReference>
<organism evidence="3 4">
    <name type="scientific">Ilyodon furcidens</name>
    <name type="common">goldbreast splitfin</name>
    <dbReference type="NCBI Taxonomy" id="33524"/>
    <lineage>
        <taxon>Eukaryota</taxon>
        <taxon>Metazoa</taxon>
        <taxon>Chordata</taxon>
        <taxon>Craniata</taxon>
        <taxon>Vertebrata</taxon>
        <taxon>Euteleostomi</taxon>
        <taxon>Actinopterygii</taxon>
        <taxon>Neopterygii</taxon>
        <taxon>Teleostei</taxon>
        <taxon>Neoteleostei</taxon>
        <taxon>Acanthomorphata</taxon>
        <taxon>Ovalentaria</taxon>
        <taxon>Atherinomorphae</taxon>
        <taxon>Cyprinodontiformes</taxon>
        <taxon>Goodeidae</taxon>
        <taxon>Ilyodon</taxon>
    </lineage>
</organism>
<reference evidence="3 4" key="1">
    <citation type="submission" date="2021-06" db="EMBL/GenBank/DDBJ databases">
        <authorList>
            <person name="Palmer J.M."/>
        </authorList>
    </citation>
    <scope>NUCLEOTIDE SEQUENCE [LARGE SCALE GENOMIC DNA]</scope>
    <source>
        <strain evidence="4">if_2019</strain>
        <tissue evidence="3">Muscle</tissue>
    </source>
</reference>
<keyword evidence="4" id="KW-1185">Reference proteome</keyword>
<name>A0ABV0UBH9_9TELE</name>
<sequence length="135" mass="15009">MLNLSLLTDTSSSVLSVLFILLPPALRCSAQRQLPLVFFKIKQMKTVAWTEENQDQTCFAARRRPRVRLLAGGLSAWSVHVLPVHSMVLSGYSGFLPQSKSMTVRLTGLSKLPLLVGMVVCLVRHLLRVYSASRT</sequence>
<evidence type="ECO:0000259" key="2">
    <source>
        <dbReference type="PROSITE" id="PS50206"/>
    </source>
</evidence>
<dbReference type="PROSITE" id="PS50206">
    <property type="entry name" value="RHODANESE_3"/>
    <property type="match status" value="1"/>
</dbReference>
<feature type="transmembrane region" description="Helical" evidence="1">
    <location>
        <begin position="69"/>
        <end position="92"/>
    </location>
</feature>
<keyword evidence="1" id="KW-0472">Membrane</keyword>
<comment type="caution">
    <text evidence="3">The sequence shown here is derived from an EMBL/GenBank/DDBJ whole genome shotgun (WGS) entry which is preliminary data.</text>
</comment>
<dbReference type="EMBL" id="JAHRIQ010064738">
    <property type="protein sequence ID" value="MEQ2242401.1"/>
    <property type="molecule type" value="Genomic_DNA"/>
</dbReference>
<gene>
    <name evidence="3" type="ORF">ILYODFUR_035546</name>
</gene>
<dbReference type="InterPro" id="IPR001763">
    <property type="entry name" value="Rhodanese-like_dom"/>
</dbReference>
<accession>A0ABV0UBH9</accession>
<protein>
    <recommendedName>
        <fullName evidence="2">Rhodanese domain-containing protein</fullName>
    </recommendedName>
</protein>
<keyword evidence="1" id="KW-0812">Transmembrane</keyword>
<evidence type="ECO:0000313" key="3">
    <source>
        <dbReference type="EMBL" id="MEQ2242401.1"/>
    </source>
</evidence>